<dbReference type="InterPro" id="IPR038503">
    <property type="entry name" value="SpoIIIAH_sf"/>
</dbReference>
<comment type="caution">
    <text evidence="3">The sequence shown here is derived from an EMBL/GenBank/DDBJ whole genome shotgun (WGS) entry which is preliminary data.</text>
</comment>
<dbReference type="Proteomes" id="UP000430670">
    <property type="component" value="Unassembled WGS sequence"/>
</dbReference>
<dbReference type="Gene3D" id="1.10.287.4300">
    <property type="entry name" value="Stage III sporulation protein AH-like"/>
    <property type="match status" value="1"/>
</dbReference>
<organism evidence="3 4">
    <name type="scientific">Heliobacterium mobile</name>
    <name type="common">Heliobacillus mobilis</name>
    <dbReference type="NCBI Taxonomy" id="28064"/>
    <lineage>
        <taxon>Bacteria</taxon>
        <taxon>Bacillati</taxon>
        <taxon>Bacillota</taxon>
        <taxon>Clostridia</taxon>
        <taxon>Eubacteriales</taxon>
        <taxon>Heliobacteriaceae</taxon>
        <taxon>Heliobacterium</taxon>
    </lineage>
</organism>
<keyword evidence="2" id="KW-0812">Transmembrane</keyword>
<evidence type="ECO:0008006" key="5">
    <source>
        <dbReference type="Google" id="ProtNLM"/>
    </source>
</evidence>
<evidence type="ECO:0000256" key="2">
    <source>
        <dbReference type="SAM" id="Phobius"/>
    </source>
</evidence>
<proteinExistence type="predicted"/>
<evidence type="ECO:0000313" key="4">
    <source>
        <dbReference type="Proteomes" id="UP000430670"/>
    </source>
</evidence>
<dbReference type="InterPro" id="IPR024232">
    <property type="entry name" value="SpoIIIAH"/>
</dbReference>
<name>A0A6I3SK68_HELMO</name>
<keyword evidence="4" id="KW-1185">Reference proteome</keyword>
<dbReference type="RefSeq" id="WP_155476438.1">
    <property type="nucleotide sequence ID" value="NZ_WNKU01000010.1"/>
</dbReference>
<gene>
    <name evidence="3" type="ORF">GJ688_10145</name>
</gene>
<accession>A0A6I3SK68</accession>
<sequence>MKIKIIKKPSWMTGAPLEKTGTKVAVMTGVFALVITAFAFYRFGDMVFTKALDQTELSALPLSGPELPSAIIENTTDSQSKSLGNNSSPPTFPQGGLIQGGGGQAKWGNNFFADYRMERERTRGQQIELLREIVNNAQSSGETRKEAQKKLIDMTTLMNKEMEAEKLIVAKGYKDAVVIVQPDSVSVVVAAKELTTEDRTGLTEAVAKTIGIKSNNIVVMTKE</sequence>
<evidence type="ECO:0000313" key="3">
    <source>
        <dbReference type="EMBL" id="MTV49338.1"/>
    </source>
</evidence>
<dbReference type="AlphaFoldDB" id="A0A6I3SK68"/>
<reference evidence="3 4" key="1">
    <citation type="submission" date="2019-11" db="EMBL/GenBank/DDBJ databases">
        <title>Whole-genome sequence of a the green, strictly anaerobic photosynthetic bacterium Heliobacillus mobilis DSM 6151.</title>
        <authorList>
            <person name="Kyndt J.A."/>
            <person name="Meyer T.E."/>
        </authorList>
    </citation>
    <scope>NUCLEOTIDE SEQUENCE [LARGE SCALE GENOMIC DNA]</scope>
    <source>
        <strain evidence="3 4">DSM 6151</strain>
    </source>
</reference>
<feature type="region of interest" description="Disordered" evidence="1">
    <location>
        <begin position="77"/>
        <end position="99"/>
    </location>
</feature>
<keyword evidence="2" id="KW-0472">Membrane</keyword>
<keyword evidence="2" id="KW-1133">Transmembrane helix</keyword>
<feature type="transmembrane region" description="Helical" evidence="2">
    <location>
        <begin position="21"/>
        <end position="41"/>
    </location>
</feature>
<dbReference type="EMBL" id="WNKU01000010">
    <property type="protein sequence ID" value="MTV49338.1"/>
    <property type="molecule type" value="Genomic_DNA"/>
</dbReference>
<dbReference type="Pfam" id="PF12685">
    <property type="entry name" value="SpoIIIAH"/>
    <property type="match status" value="1"/>
</dbReference>
<feature type="compositionally biased region" description="Polar residues" evidence="1">
    <location>
        <begin position="77"/>
        <end position="89"/>
    </location>
</feature>
<dbReference type="OrthoDB" id="1680784at2"/>
<evidence type="ECO:0000256" key="1">
    <source>
        <dbReference type="SAM" id="MobiDB-lite"/>
    </source>
</evidence>
<protein>
    <recommendedName>
        <fullName evidence="5">Stage III sporulation protein AH</fullName>
    </recommendedName>
</protein>